<evidence type="ECO:0000256" key="2">
    <source>
        <dbReference type="ARBA" id="ARBA00023125"/>
    </source>
</evidence>
<dbReference type="Gene3D" id="2.60.120.10">
    <property type="entry name" value="Jelly Rolls"/>
    <property type="match status" value="1"/>
</dbReference>
<dbReference type="InterPro" id="IPR036388">
    <property type="entry name" value="WH-like_DNA-bd_sf"/>
</dbReference>
<dbReference type="RefSeq" id="WP_326507483.1">
    <property type="nucleotide sequence ID" value="NZ_JAWIIV010000013.1"/>
</dbReference>
<evidence type="ECO:0000313" key="6">
    <source>
        <dbReference type="Proteomes" id="UP001352263"/>
    </source>
</evidence>
<dbReference type="SUPFAM" id="SSF51206">
    <property type="entry name" value="cAMP-binding domain-like"/>
    <property type="match status" value="1"/>
</dbReference>
<dbReference type="Proteomes" id="UP001352263">
    <property type="component" value="Unassembled WGS sequence"/>
</dbReference>
<gene>
    <name evidence="5" type="ORF">RY831_16510</name>
</gene>
<dbReference type="InterPro" id="IPR012318">
    <property type="entry name" value="HTH_CRP"/>
</dbReference>
<evidence type="ECO:0000259" key="4">
    <source>
        <dbReference type="Pfam" id="PF13545"/>
    </source>
</evidence>
<evidence type="ECO:0000313" key="5">
    <source>
        <dbReference type="EMBL" id="MEC4720768.1"/>
    </source>
</evidence>
<organism evidence="5 6">
    <name type="scientific">Noviherbaspirillum album</name>
    <dbReference type="NCBI Taxonomy" id="3080276"/>
    <lineage>
        <taxon>Bacteria</taxon>
        <taxon>Pseudomonadati</taxon>
        <taxon>Pseudomonadota</taxon>
        <taxon>Betaproteobacteria</taxon>
        <taxon>Burkholderiales</taxon>
        <taxon>Oxalobacteraceae</taxon>
        <taxon>Noviherbaspirillum</taxon>
    </lineage>
</organism>
<keyword evidence="2" id="KW-0238">DNA-binding</keyword>
<dbReference type="InterPro" id="IPR036390">
    <property type="entry name" value="WH_DNA-bd_sf"/>
</dbReference>
<sequence>MTGVPATPAECSNHILASLPEAEYHALRPALEYFPTPMRTVLFERDKDIQYVYFPLSGCHSVLAIMRDGAAVEVGTIGNEGMSTVDVLTGSTVATETTICQISGDSLRLRRENFNQALERNSELRRLVYRFFQAYLSQVSQSVACNRLHSTENRFARWILISHDRIQGDEFQLTQEFLADMLGVHRPAVSLIARRFQQAGLLDYRRGTIKILDRAGLEETVCECYAVVRRQFARALGTPVG</sequence>
<feature type="domain" description="HTH crp-type" evidence="4">
    <location>
        <begin position="154"/>
        <end position="219"/>
    </location>
</feature>
<dbReference type="PANTHER" id="PTHR24567:SF74">
    <property type="entry name" value="HTH-TYPE TRANSCRIPTIONAL REGULATOR ARCR"/>
    <property type="match status" value="1"/>
</dbReference>
<reference evidence="5 6" key="1">
    <citation type="submission" date="2023-10" db="EMBL/GenBank/DDBJ databases">
        <title>Noviherbaspirillum sp. CPCC 100848 genome assembly.</title>
        <authorList>
            <person name="Li X.Y."/>
            <person name="Fang X.M."/>
        </authorList>
    </citation>
    <scope>NUCLEOTIDE SEQUENCE [LARGE SCALE GENOMIC DNA]</scope>
    <source>
        <strain evidence="5 6">CPCC 100848</strain>
    </source>
</reference>
<proteinExistence type="predicted"/>
<name>A0ABU6JBF8_9BURK</name>
<dbReference type="SUPFAM" id="SSF46785">
    <property type="entry name" value="Winged helix' DNA-binding domain"/>
    <property type="match status" value="1"/>
</dbReference>
<dbReference type="InterPro" id="IPR014710">
    <property type="entry name" value="RmlC-like_jellyroll"/>
</dbReference>
<evidence type="ECO:0000256" key="3">
    <source>
        <dbReference type="ARBA" id="ARBA00023163"/>
    </source>
</evidence>
<evidence type="ECO:0000256" key="1">
    <source>
        <dbReference type="ARBA" id="ARBA00023015"/>
    </source>
</evidence>
<dbReference type="InterPro" id="IPR018490">
    <property type="entry name" value="cNMP-bd_dom_sf"/>
</dbReference>
<dbReference type="EMBL" id="JAWIIV010000013">
    <property type="protein sequence ID" value="MEC4720768.1"/>
    <property type="molecule type" value="Genomic_DNA"/>
</dbReference>
<keyword evidence="6" id="KW-1185">Reference proteome</keyword>
<dbReference type="InterPro" id="IPR050397">
    <property type="entry name" value="Env_Response_Regulators"/>
</dbReference>
<dbReference type="PANTHER" id="PTHR24567">
    <property type="entry name" value="CRP FAMILY TRANSCRIPTIONAL REGULATORY PROTEIN"/>
    <property type="match status" value="1"/>
</dbReference>
<comment type="caution">
    <text evidence="5">The sequence shown here is derived from an EMBL/GenBank/DDBJ whole genome shotgun (WGS) entry which is preliminary data.</text>
</comment>
<accession>A0ABU6JBF8</accession>
<dbReference type="Gene3D" id="1.10.10.10">
    <property type="entry name" value="Winged helix-like DNA-binding domain superfamily/Winged helix DNA-binding domain"/>
    <property type="match status" value="1"/>
</dbReference>
<keyword evidence="3" id="KW-0804">Transcription</keyword>
<protein>
    <submittedName>
        <fullName evidence="5">Crp/Fnr family transcriptional regulator</fullName>
    </submittedName>
</protein>
<keyword evidence="1" id="KW-0805">Transcription regulation</keyword>
<dbReference type="Pfam" id="PF13545">
    <property type="entry name" value="HTH_Crp_2"/>
    <property type="match status" value="1"/>
</dbReference>